<evidence type="ECO:0000313" key="3">
    <source>
        <dbReference type="EMBL" id="MDK2123565.1"/>
    </source>
</evidence>
<dbReference type="EMBL" id="JARRAF010000005">
    <property type="protein sequence ID" value="MDK2123565.1"/>
    <property type="molecule type" value="Genomic_DNA"/>
</dbReference>
<evidence type="ECO:0000256" key="1">
    <source>
        <dbReference type="SAM" id="Phobius"/>
    </source>
</evidence>
<gene>
    <name evidence="3" type="ORF">PZA18_05825</name>
</gene>
<keyword evidence="1" id="KW-1133">Transmembrane helix</keyword>
<dbReference type="RefSeq" id="WP_284099865.1">
    <property type="nucleotide sequence ID" value="NZ_JARRAF010000005.1"/>
</dbReference>
<keyword evidence="1" id="KW-0472">Membrane</keyword>
<keyword evidence="4" id="KW-1185">Reference proteome</keyword>
<reference evidence="3" key="1">
    <citation type="submission" date="2023-03" db="EMBL/GenBank/DDBJ databases">
        <title>Chitinimonas shenzhenensis gen. nov., sp. nov., a novel member of family Burkholderiaceae isolated from activated sludge collected in Shen Zhen, China.</title>
        <authorList>
            <person name="Wang X."/>
        </authorList>
    </citation>
    <scope>NUCLEOTIDE SEQUENCE</scope>
    <source>
        <strain evidence="3">DQS-5</strain>
    </source>
</reference>
<dbReference type="InterPro" id="IPR011322">
    <property type="entry name" value="N-reg_PII-like_a/b"/>
</dbReference>
<protein>
    <submittedName>
        <fullName evidence="3">DUF2007 domain-containing protein</fullName>
    </submittedName>
</protein>
<feature type="domain" description="DUF2007" evidence="2">
    <location>
        <begin position="72"/>
        <end position="135"/>
    </location>
</feature>
<keyword evidence="1" id="KW-0812">Transmembrane</keyword>
<evidence type="ECO:0000313" key="4">
    <source>
        <dbReference type="Proteomes" id="UP001172778"/>
    </source>
</evidence>
<evidence type="ECO:0000259" key="2">
    <source>
        <dbReference type="Pfam" id="PF09413"/>
    </source>
</evidence>
<organism evidence="3 4">
    <name type="scientific">Parachitinimonas caeni</name>
    <dbReference type="NCBI Taxonomy" id="3031301"/>
    <lineage>
        <taxon>Bacteria</taxon>
        <taxon>Pseudomonadati</taxon>
        <taxon>Pseudomonadota</taxon>
        <taxon>Betaproteobacteria</taxon>
        <taxon>Neisseriales</taxon>
        <taxon>Chitinibacteraceae</taxon>
        <taxon>Parachitinimonas</taxon>
    </lineage>
</organism>
<comment type="caution">
    <text evidence="3">The sequence shown here is derived from an EMBL/GenBank/DDBJ whole genome shotgun (WGS) entry which is preliminary data.</text>
</comment>
<feature type="transmembrane region" description="Helical" evidence="1">
    <location>
        <begin position="253"/>
        <end position="270"/>
    </location>
</feature>
<proteinExistence type="predicted"/>
<dbReference type="Pfam" id="PF09413">
    <property type="entry name" value="DUF2007"/>
    <property type="match status" value="1"/>
</dbReference>
<feature type="transmembrane region" description="Helical" evidence="1">
    <location>
        <begin position="167"/>
        <end position="187"/>
    </location>
</feature>
<dbReference type="InterPro" id="IPR018551">
    <property type="entry name" value="DUF2007"/>
</dbReference>
<dbReference type="Proteomes" id="UP001172778">
    <property type="component" value="Unassembled WGS sequence"/>
</dbReference>
<sequence>MEQSELYQRLANMTTEELSRRYAGGGLTDQAREMAEAILRQRQAELPQVVSEDVGAEKPEIPNEFGDVVTGWVCVERHLSSFDAQLRLGILDSADIPCRLGDDNMNQLQLYSVATGGTRLLVPEAYADVARKLLAAEFIDEPVDSASLEATPQESASRIGLVWGRPALGWVLLPFSGAMLLSELIWLLGKTSMGRGPSVQEASDGMVFLYIFHPFLLLIASVFLLKSSKAALPTFMGSVAISGFMLASGNFGLLSFQQLLIGLFGVYYCLDMCKHQLLV</sequence>
<name>A0ABT7DWM6_9NEIS</name>
<accession>A0ABT7DWM6</accession>
<feature type="transmembrane region" description="Helical" evidence="1">
    <location>
        <begin position="207"/>
        <end position="225"/>
    </location>
</feature>
<dbReference type="SUPFAM" id="SSF54913">
    <property type="entry name" value="GlnB-like"/>
    <property type="match status" value="1"/>
</dbReference>